<dbReference type="EMBL" id="BQKE01000001">
    <property type="protein sequence ID" value="GJM59902.1"/>
    <property type="molecule type" value="Genomic_DNA"/>
</dbReference>
<dbReference type="CDD" id="cd08567">
    <property type="entry name" value="GDPD_SpGDE_like"/>
    <property type="match status" value="1"/>
</dbReference>
<evidence type="ECO:0000313" key="2">
    <source>
        <dbReference type="EMBL" id="GJM59902.1"/>
    </source>
</evidence>
<evidence type="ECO:0000313" key="3">
    <source>
        <dbReference type="Proteomes" id="UP001310022"/>
    </source>
</evidence>
<dbReference type="PROSITE" id="PS51704">
    <property type="entry name" value="GP_PDE"/>
    <property type="match status" value="1"/>
</dbReference>
<dbReference type="GO" id="GO:0006629">
    <property type="term" value="P:lipid metabolic process"/>
    <property type="evidence" value="ECO:0007669"/>
    <property type="project" value="InterPro"/>
</dbReference>
<sequence length="285" mass="33461">MLNHPCIAQFDFEGHRGARGLMPENTIPAFIKALDLGVTTLEMDVVISKDKKVVVSHDPFLSHEITTTPEGKSIREKNEETYNLYDMNYKEIKTFDVGKKKHPRFPRQEKLTVFKPLLSEVIKAAEHHVKDTDRNEVYYNIEIKSREEWDDIHHPRVGEYCELVVKTIQDYLPTERVMLQSFDIRALQYLHEYYPEITLAYLIENKKSEKENLDNLGFLPDVYSPEYILLKKKNIEDLHEMGVKVIPWTVNERKDMEELIEWGVDGLISDYPDLLMIVGEEKHLQ</sequence>
<dbReference type="PANTHER" id="PTHR46211">
    <property type="entry name" value="GLYCEROPHOSPHORYL DIESTER PHOSPHODIESTERASE"/>
    <property type="match status" value="1"/>
</dbReference>
<dbReference type="InterPro" id="IPR030395">
    <property type="entry name" value="GP_PDE_dom"/>
</dbReference>
<dbReference type="Pfam" id="PF03009">
    <property type="entry name" value="GDPD"/>
    <property type="match status" value="1"/>
</dbReference>
<organism evidence="2 3">
    <name type="scientific">Persicobacter diffluens</name>
    <dbReference type="NCBI Taxonomy" id="981"/>
    <lineage>
        <taxon>Bacteria</taxon>
        <taxon>Pseudomonadati</taxon>
        <taxon>Bacteroidota</taxon>
        <taxon>Cytophagia</taxon>
        <taxon>Cytophagales</taxon>
        <taxon>Persicobacteraceae</taxon>
        <taxon>Persicobacter</taxon>
    </lineage>
</organism>
<accession>A0AAN4VV07</accession>
<dbReference type="PANTHER" id="PTHR46211:SF14">
    <property type="entry name" value="GLYCEROPHOSPHODIESTER PHOSPHODIESTERASE"/>
    <property type="match status" value="1"/>
</dbReference>
<proteinExistence type="predicted"/>
<dbReference type="Gene3D" id="3.20.20.190">
    <property type="entry name" value="Phosphatidylinositol (PI) phosphodiesterase"/>
    <property type="match status" value="1"/>
</dbReference>
<name>A0AAN4VV07_9BACT</name>
<reference evidence="2 3" key="1">
    <citation type="submission" date="2021-12" db="EMBL/GenBank/DDBJ databases">
        <title>Genome sequencing of bacteria with rrn-lacking chromosome and rrn-plasmid.</title>
        <authorList>
            <person name="Anda M."/>
            <person name="Iwasaki W."/>
        </authorList>
    </citation>
    <scope>NUCLEOTIDE SEQUENCE [LARGE SCALE GENOMIC DNA]</scope>
    <source>
        <strain evidence="2 3">NBRC 15940</strain>
    </source>
</reference>
<comment type="caution">
    <text evidence="2">The sequence shown here is derived from an EMBL/GenBank/DDBJ whole genome shotgun (WGS) entry which is preliminary data.</text>
</comment>
<keyword evidence="3" id="KW-1185">Reference proteome</keyword>
<dbReference type="GO" id="GO:0008081">
    <property type="term" value="F:phosphoric diester hydrolase activity"/>
    <property type="evidence" value="ECO:0007669"/>
    <property type="project" value="InterPro"/>
</dbReference>
<dbReference type="InterPro" id="IPR017946">
    <property type="entry name" value="PLC-like_Pdiesterase_TIM-brl"/>
</dbReference>
<dbReference type="AlphaFoldDB" id="A0AAN4VV07"/>
<gene>
    <name evidence="2" type="primary">glpQ</name>
    <name evidence="2" type="ORF">PEDI_04540</name>
</gene>
<feature type="domain" description="GP-PDE" evidence="1">
    <location>
        <begin position="10"/>
        <end position="279"/>
    </location>
</feature>
<dbReference type="SUPFAM" id="SSF51695">
    <property type="entry name" value="PLC-like phosphodiesterases"/>
    <property type="match status" value="1"/>
</dbReference>
<evidence type="ECO:0000259" key="1">
    <source>
        <dbReference type="PROSITE" id="PS51704"/>
    </source>
</evidence>
<protein>
    <submittedName>
        <fullName evidence="2">Glycerophosphoryl diester phosphodiesterase</fullName>
    </submittedName>
</protein>
<dbReference type="Proteomes" id="UP001310022">
    <property type="component" value="Unassembled WGS sequence"/>
</dbReference>